<proteinExistence type="predicted"/>
<evidence type="ECO:0000256" key="1">
    <source>
        <dbReference type="SAM" id="MobiDB-lite"/>
    </source>
</evidence>
<protein>
    <submittedName>
        <fullName evidence="2">Uncharacterized protein</fullName>
    </submittedName>
</protein>
<sequence>MSMETSSVGSMRTTSPSHARLTRMFETPCSLDVPPVGRSGRELLDIAADGTFRRGGAGQGGRRGDGVDLRAMWVVRAVGAGPL</sequence>
<dbReference type="Proteomes" id="UP001500994">
    <property type="component" value="Unassembled WGS sequence"/>
</dbReference>
<dbReference type="EMBL" id="BAAARK010000012">
    <property type="protein sequence ID" value="GAA2666722.1"/>
    <property type="molecule type" value="Genomic_DNA"/>
</dbReference>
<feature type="compositionally biased region" description="Polar residues" evidence="1">
    <location>
        <begin position="1"/>
        <end position="17"/>
    </location>
</feature>
<name>A0ABN3S2V1_9ACTN</name>
<evidence type="ECO:0000313" key="2">
    <source>
        <dbReference type="EMBL" id="GAA2666722.1"/>
    </source>
</evidence>
<evidence type="ECO:0000313" key="3">
    <source>
        <dbReference type="Proteomes" id="UP001500994"/>
    </source>
</evidence>
<organism evidence="2 3">
    <name type="scientific">Streptomyces lunalinharesii</name>
    <dbReference type="NCBI Taxonomy" id="333384"/>
    <lineage>
        <taxon>Bacteria</taxon>
        <taxon>Bacillati</taxon>
        <taxon>Actinomycetota</taxon>
        <taxon>Actinomycetes</taxon>
        <taxon>Kitasatosporales</taxon>
        <taxon>Streptomycetaceae</taxon>
        <taxon>Streptomyces</taxon>
    </lineage>
</organism>
<feature type="region of interest" description="Disordered" evidence="1">
    <location>
        <begin position="1"/>
        <end position="20"/>
    </location>
</feature>
<keyword evidence="3" id="KW-1185">Reference proteome</keyword>
<comment type="caution">
    <text evidence="2">The sequence shown here is derived from an EMBL/GenBank/DDBJ whole genome shotgun (WGS) entry which is preliminary data.</text>
</comment>
<accession>A0ABN3S2V1</accession>
<reference evidence="2 3" key="1">
    <citation type="journal article" date="2019" name="Int. J. Syst. Evol. Microbiol.">
        <title>The Global Catalogue of Microorganisms (GCM) 10K type strain sequencing project: providing services to taxonomists for standard genome sequencing and annotation.</title>
        <authorList>
            <consortium name="The Broad Institute Genomics Platform"/>
            <consortium name="The Broad Institute Genome Sequencing Center for Infectious Disease"/>
            <person name="Wu L."/>
            <person name="Ma J."/>
        </authorList>
    </citation>
    <scope>NUCLEOTIDE SEQUENCE [LARGE SCALE GENOMIC DNA]</scope>
    <source>
        <strain evidence="2 3">JCM 16374</strain>
    </source>
</reference>
<gene>
    <name evidence="2" type="ORF">GCM10009864_40220</name>
</gene>